<dbReference type="GO" id="GO:0005694">
    <property type="term" value="C:chromosome"/>
    <property type="evidence" value="ECO:0007669"/>
    <property type="project" value="TreeGrafter"/>
</dbReference>
<evidence type="ECO:0000256" key="1">
    <source>
        <dbReference type="ARBA" id="ARBA00005446"/>
    </source>
</evidence>
<dbReference type="GO" id="GO:0005634">
    <property type="term" value="C:nucleus"/>
    <property type="evidence" value="ECO:0007669"/>
    <property type="project" value="TreeGrafter"/>
</dbReference>
<dbReference type="AlphaFoldDB" id="A0A284SB18"/>
<dbReference type="Proteomes" id="UP000219338">
    <property type="component" value="Unassembled WGS sequence"/>
</dbReference>
<dbReference type="Gene3D" id="3.40.50.300">
    <property type="entry name" value="P-loop containing nucleotide triphosphate hydrolases"/>
    <property type="match status" value="2"/>
</dbReference>
<dbReference type="Pfam" id="PF00270">
    <property type="entry name" value="DEAD"/>
    <property type="match status" value="1"/>
</dbReference>
<dbReference type="InterPro" id="IPR011545">
    <property type="entry name" value="DEAD/DEAH_box_helicase_dom"/>
</dbReference>
<dbReference type="SUPFAM" id="SSF52540">
    <property type="entry name" value="P-loop containing nucleoside triphosphate hydrolases"/>
    <property type="match status" value="1"/>
</dbReference>
<proteinExistence type="inferred from homology"/>
<keyword evidence="4" id="KW-1185">Reference proteome</keyword>
<dbReference type="PANTHER" id="PTHR13710">
    <property type="entry name" value="DNA HELICASE RECQ FAMILY MEMBER"/>
    <property type="match status" value="1"/>
</dbReference>
<dbReference type="InterPro" id="IPR014001">
    <property type="entry name" value="Helicase_ATP-bd"/>
</dbReference>
<dbReference type="PROSITE" id="PS51192">
    <property type="entry name" value="HELICASE_ATP_BIND_1"/>
    <property type="match status" value="1"/>
</dbReference>
<protein>
    <recommendedName>
        <fullName evidence="2">Helicase ATP-binding domain-containing protein</fullName>
    </recommendedName>
</protein>
<dbReference type="OrthoDB" id="3260945at2759"/>
<reference evidence="4" key="1">
    <citation type="journal article" date="2017" name="Nat. Ecol. Evol.">
        <title>Genome expansion and lineage-specific genetic innovations in the forest pathogenic fungi Armillaria.</title>
        <authorList>
            <person name="Sipos G."/>
            <person name="Prasanna A.N."/>
            <person name="Walter M.C."/>
            <person name="O'Connor E."/>
            <person name="Balint B."/>
            <person name="Krizsan K."/>
            <person name="Kiss B."/>
            <person name="Hess J."/>
            <person name="Varga T."/>
            <person name="Slot J."/>
            <person name="Riley R."/>
            <person name="Boka B."/>
            <person name="Rigling D."/>
            <person name="Barry K."/>
            <person name="Lee J."/>
            <person name="Mihaltcheva S."/>
            <person name="LaButti K."/>
            <person name="Lipzen A."/>
            <person name="Waldron R."/>
            <person name="Moloney N.M."/>
            <person name="Sperisen C."/>
            <person name="Kredics L."/>
            <person name="Vagvoelgyi C."/>
            <person name="Patrignani A."/>
            <person name="Fitzpatrick D."/>
            <person name="Nagy I."/>
            <person name="Doyle S."/>
            <person name="Anderson J.B."/>
            <person name="Grigoriev I.V."/>
            <person name="Gueldener U."/>
            <person name="Muensterkoetter M."/>
            <person name="Nagy L.G."/>
        </authorList>
    </citation>
    <scope>NUCLEOTIDE SEQUENCE [LARGE SCALE GENOMIC DNA]</scope>
    <source>
        <strain evidence="4">C18/9</strain>
    </source>
</reference>
<dbReference type="GO" id="GO:0003676">
    <property type="term" value="F:nucleic acid binding"/>
    <property type="evidence" value="ECO:0007669"/>
    <property type="project" value="InterPro"/>
</dbReference>
<organism evidence="3 4">
    <name type="scientific">Armillaria ostoyae</name>
    <name type="common">Armillaria root rot fungus</name>
    <dbReference type="NCBI Taxonomy" id="47428"/>
    <lineage>
        <taxon>Eukaryota</taxon>
        <taxon>Fungi</taxon>
        <taxon>Dikarya</taxon>
        <taxon>Basidiomycota</taxon>
        <taxon>Agaricomycotina</taxon>
        <taxon>Agaricomycetes</taxon>
        <taxon>Agaricomycetidae</taxon>
        <taxon>Agaricales</taxon>
        <taxon>Marasmiineae</taxon>
        <taxon>Physalacriaceae</taxon>
        <taxon>Armillaria</taxon>
    </lineage>
</organism>
<evidence type="ECO:0000259" key="2">
    <source>
        <dbReference type="PROSITE" id="PS51192"/>
    </source>
</evidence>
<dbReference type="GO" id="GO:0005524">
    <property type="term" value="F:ATP binding"/>
    <property type="evidence" value="ECO:0007669"/>
    <property type="project" value="InterPro"/>
</dbReference>
<comment type="similarity">
    <text evidence="1">Belongs to the helicase family. RecQ subfamily.</text>
</comment>
<dbReference type="GO" id="GO:0043138">
    <property type="term" value="F:3'-5' DNA helicase activity"/>
    <property type="evidence" value="ECO:0007669"/>
    <property type="project" value="TreeGrafter"/>
</dbReference>
<dbReference type="InterPro" id="IPR027417">
    <property type="entry name" value="P-loop_NTPase"/>
</dbReference>
<dbReference type="EMBL" id="FUEG01000055">
    <property type="protein sequence ID" value="SJL18214.1"/>
    <property type="molecule type" value="Genomic_DNA"/>
</dbReference>
<dbReference type="GO" id="GO:0009378">
    <property type="term" value="F:four-way junction helicase activity"/>
    <property type="evidence" value="ECO:0007669"/>
    <property type="project" value="TreeGrafter"/>
</dbReference>
<sequence>MDPGRAHNSTGKELSISELEVLQEYIPYILNGDNLLLCTATGDGKKSFFTVPIFVHLEVRDNPDLCKGFEAKKLPVGIIVTPTIGLAGNIVSELSKFDICALNFCHDTITEARRNGTNLADAVISCTKYRVVCVDPEHLHEKEWQIIMKSDTFCSNLVYACVEEGHLINEWGASFRPCFKRIGQFLHGRIPSSCSIFVLSATLQPGHATASVCAMLGFRPDNFILLRRSNERLDTHFAIERLQHGVNSEAFPQLLPYLNSSRKSTVHCSTIDEVYRVYVYLWSAEPDGTDHLCRVRMYFSLLTDEYNRETIRLLDDDPYCQIVIATVAFANGINSTLLLDSYSIGAAKTMDQIWQEKGRVARSLSLIGRSIVFVQQVMSKQPKSTWKRLDQRIVLS</sequence>
<gene>
    <name evidence="3" type="ORF">ARMOST_21792</name>
</gene>
<dbReference type="GO" id="GO:0000724">
    <property type="term" value="P:double-strand break repair via homologous recombination"/>
    <property type="evidence" value="ECO:0007669"/>
    <property type="project" value="TreeGrafter"/>
</dbReference>
<dbReference type="OMA" id="CAINDEY"/>
<dbReference type="PANTHER" id="PTHR13710:SF120">
    <property type="entry name" value="BIFUNCTIONAL 3'-5' EXONUCLEASE_ATP-DEPENDENT HELICASE WRN"/>
    <property type="match status" value="1"/>
</dbReference>
<feature type="domain" description="Helicase ATP-binding" evidence="2">
    <location>
        <begin position="26"/>
        <end position="221"/>
    </location>
</feature>
<accession>A0A284SB18</accession>
<evidence type="ECO:0000313" key="3">
    <source>
        <dbReference type="EMBL" id="SJL18214.1"/>
    </source>
</evidence>
<name>A0A284SB18_ARMOS</name>
<dbReference type="STRING" id="47428.A0A284SB18"/>
<dbReference type="GO" id="GO:0005737">
    <property type="term" value="C:cytoplasm"/>
    <property type="evidence" value="ECO:0007669"/>
    <property type="project" value="TreeGrafter"/>
</dbReference>
<evidence type="ECO:0000313" key="4">
    <source>
        <dbReference type="Proteomes" id="UP000219338"/>
    </source>
</evidence>